<dbReference type="SUPFAM" id="SSF52540">
    <property type="entry name" value="P-loop containing nucleoside triphosphate hydrolases"/>
    <property type="match status" value="1"/>
</dbReference>
<reference evidence="2 3" key="1">
    <citation type="submission" date="2018-06" db="EMBL/GenBank/DDBJ databases">
        <authorList>
            <consortium name="Pathogen Informatics"/>
            <person name="Doyle S."/>
        </authorList>
    </citation>
    <scope>NUCLEOTIDE SEQUENCE [LARGE SCALE GENOMIC DNA]</scope>
    <source>
        <strain evidence="2 3">NCTC12229</strain>
    </source>
</reference>
<dbReference type="RefSeq" id="WP_115135230.1">
    <property type="nucleotide sequence ID" value="NZ_UGRS01000003.1"/>
</dbReference>
<dbReference type="Gene3D" id="3.40.50.300">
    <property type="entry name" value="P-loop containing nucleotide triphosphate hydrolases"/>
    <property type="match status" value="1"/>
</dbReference>
<protein>
    <submittedName>
        <fullName evidence="2">Uncharacterized protein</fullName>
    </submittedName>
</protein>
<dbReference type="InterPro" id="IPR027417">
    <property type="entry name" value="P-loop_NTPase"/>
</dbReference>
<accession>A0A378X7G2</accession>
<dbReference type="Gene3D" id="1.10.287.1490">
    <property type="match status" value="1"/>
</dbReference>
<evidence type="ECO:0000256" key="1">
    <source>
        <dbReference type="SAM" id="MobiDB-lite"/>
    </source>
</evidence>
<dbReference type="EMBL" id="UGRS01000003">
    <property type="protein sequence ID" value="SUA48957.1"/>
    <property type="molecule type" value="Genomic_DNA"/>
</dbReference>
<gene>
    <name evidence="2" type="ORF">NCTC12229_02381</name>
</gene>
<name>A0A378X7G2_9NEIS</name>
<sequence>MAKIIIVGHPDSNHQAVETLLHQHGMNQAFPSKRDGLAPAEINRLLLQSAKSARPSENIPFSAKKITQRQISGVWNTLAMDLLLSNMEQALWGWSDPEALELLEYWRDVDTSIHFVLVYDTPHSILVRNPQQTITSQTLEKKLQEWSAYNESLLDFYAGNKNRCLLIHSEQAQRTTKKYLKQISRHIEAPWQIKKNKSAKLLAQPTESHGTIINNTSHHNLQTGLAAFLADLLIDGNSEAMNLYETLQQNATLPLKPAPDSTNSTREKTLWAWQAMLHQQQEQLQLISNNLTGKNNIETLSEQLQQTEKQLEAVRASHGQVEQKLKDTETLASEYKQKTEAALQTQAQLEKEKSSLQEKQTQLERETSNLKEKVDSFTAKADAAQKDIARLQNTQSTLEEENALLLEQLHLVQEKLEETHLEKQRLAARPVYYGAAERIKNELPYQLGATMIYCSKSIGGCFKMPFALIKTTKLTAKRQKEQAQELPPVHFYNDAADINRVHKHLSYQLGQSFLVCARNPLKWILTPFVLANTARQFRKNKNKVAV</sequence>
<dbReference type="OrthoDB" id="8914008at2"/>
<dbReference type="AlphaFoldDB" id="A0A378X7G2"/>
<evidence type="ECO:0000313" key="3">
    <source>
        <dbReference type="Proteomes" id="UP000254055"/>
    </source>
</evidence>
<feature type="region of interest" description="Disordered" evidence="1">
    <location>
        <begin position="350"/>
        <end position="371"/>
    </location>
</feature>
<evidence type="ECO:0000313" key="2">
    <source>
        <dbReference type="EMBL" id="SUA48957.1"/>
    </source>
</evidence>
<organism evidence="2 3">
    <name type="scientific">Neisseria zoodegmatis</name>
    <dbReference type="NCBI Taxonomy" id="326523"/>
    <lineage>
        <taxon>Bacteria</taxon>
        <taxon>Pseudomonadati</taxon>
        <taxon>Pseudomonadota</taxon>
        <taxon>Betaproteobacteria</taxon>
        <taxon>Neisseriales</taxon>
        <taxon>Neisseriaceae</taxon>
        <taxon>Neisseria</taxon>
    </lineage>
</organism>
<dbReference type="Proteomes" id="UP000254055">
    <property type="component" value="Unassembled WGS sequence"/>
</dbReference>
<proteinExistence type="predicted"/>